<feature type="compositionally biased region" description="Polar residues" evidence="6">
    <location>
        <begin position="1468"/>
        <end position="1479"/>
    </location>
</feature>
<feature type="compositionally biased region" description="Low complexity" evidence="6">
    <location>
        <begin position="561"/>
        <end position="577"/>
    </location>
</feature>
<dbReference type="GO" id="GO:0008270">
    <property type="term" value="F:zinc ion binding"/>
    <property type="evidence" value="ECO:0007669"/>
    <property type="project" value="UniProtKB-KW"/>
</dbReference>
<keyword evidence="3 4" id="KW-0175">Coiled coil</keyword>
<feature type="compositionally biased region" description="Low complexity" evidence="6">
    <location>
        <begin position="1369"/>
        <end position="1392"/>
    </location>
</feature>
<dbReference type="EMBL" id="UYJE01001015">
    <property type="protein sequence ID" value="VDH98428.1"/>
    <property type="molecule type" value="Genomic_DNA"/>
</dbReference>
<feature type="compositionally biased region" description="Acidic residues" evidence="6">
    <location>
        <begin position="927"/>
        <end position="940"/>
    </location>
</feature>
<evidence type="ECO:0000256" key="1">
    <source>
        <dbReference type="ARBA" id="ARBA00022468"/>
    </source>
</evidence>
<evidence type="ECO:0000256" key="5">
    <source>
        <dbReference type="SAM" id="Coils"/>
    </source>
</evidence>
<feature type="region of interest" description="Disordered" evidence="6">
    <location>
        <begin position="512"/>
        <end position="546"/>
    </location>
</feature>
<dbReference type="PROSITE" id="PS50238">
    <property type="entry name" value="RHOGAP"/>
    <property type="match status" value="1"/>
</dbReference>
<comment type="caution">
    <text evidence="9">The sequence shown here is derived from an EMBL/GenBank/DDBJ whole genome shotgun (WGS) entry which is preliminary data.</text>
</comment>
<keyword evidence="10" id="KW-1185">Reference proteome</keyword>
<reference evidence="9" key="1">
    <citation type="submission" date="2018-11" db="EMBL/GenBank/DDBJ databases">
        <authorList>
            <person name="Alioto T."/>
            <person name="Alioto T."/>
        </authorList>
    </citation>
    <scope>NUCLEOTIDE SEQUENCE</scope>
</reference>
<dbReference type="GO" id="GO:0007165">
    <property type="term" value="P:signal transduction"/>
    <property type="evidence" value="ECO:0007669"/>
    <property type="project" value="InterPro"/>
</dbReference>
<dbReference type="InterPro" id="IPR027267">
    <property type="entry name" value="AH/BAR_dom_sf"/>
</dbReference>
<proteinExistence type="predicted"/>
<dbReference type="InterPro" id="IPR031160">
    <property type="entry name" value="F_BAR_dom"/>
</dbReference>
<feature type="compositionally biased region" description="Basic and acidic residues" evidence="6">
    <location>
        <begin position="19"/>
        <end position="29"/>
    </location>
</feature>
<dbReference type="InterPro" id="IPR001060">
    <property type="entry name" value="FCH_dom"/>
</dbReference>
<feature type="compositionally biased region" description="Polar residues" evidence="6">
    <location>
        <begin position="38"/>
        <end position="54"/>
    </location>
</feature>
<feature type="region of interest" description="Disordered" evidence="6">
    <location>
        <begin position="925"/>
        <end position="950"/>
    </location>
</feature>
<name>A0A8B6C1Y5_MYTGA</name>
<feature type="region of interest" description="Disordered" evidence="6">
    <location>
        <begin position="1"/>
        <end position="55"/>
    </location>
</feature>
<gene>
    <name evidence="9" type="ORF">MGAL_10B016915</name>
</gene>
<feature type="region of interest" description="Disordered" evidence="6">
    <location>
        <begin position="1166"/>
        <end position="1257"/>
    </location>
</feature>
<evidence type="ECO:0000256" key="2">
    <source>
        <dbReference type="ARBA" id="ARBA00022771"/>
    </source>
</evidence>
<evidence type="ECO:0000259" key="8">
    <source>
        <dbReference type="PROSITE" id="PS51741"/>
    </source>
</evidence>
<feature type="compositionally biased region" description="Low complexity" evidence="6">
    <location>
        <begin position="1220"/>
        <end position="1230"/>
    </location>
</feature>
<feature type="compositionally biased region" description="Low complexity" evidence="6">
    <location>
        <begin position="869"/>
        <end position="879"/>
    </location>
</feature>
<keyword evidence="2" id="KW-0863">Zinc-finger</keyword>
<dbReference type="SUPFAM" id="SSF103657">
    <property type="entry name" value="BAR/IMD domain-like"/>
    <property type="match status" value="1"/>
</dbReference>
<evidence type="ECO:0000313" key="10">
    <source>
        <dbReference type="Proteomes" id="UP000596742"/>
    </source>
</evidence>
<feature type="compositionally biased region" description="Polar residues" evidence="6">
    <location>
        <begin position="1326"/>
        <end position="1337"/>
    </location>
</feature>
<dbReference type="SMART" id="SM00055">
    <property type="entry name" value="FCH"/>
    <property type="match status" value="1"/>
</dbReference>
<feature type="region of interest" description="Disordered" evidence="6">
    <location>
        <begin position="1326"/>
        <end position="1351"/>
    </location>
</feature>
<feature type="domain" description="Rho-GAP" evidence="7">
    <location>
        <begin position="635"/>
        <end position="829"/>
    </location>
</feature>
<feature type="compositionally biased region" description="Polar residues" evidence="6">
    <location>
        <begin position="1403"/>
        <end position="1419"/>
    </location>
</feature>
<dbReference type="OrthoDB" id="79452at2759"/>
<dbReference type="GO" id="GO:0005096">
    <property type="term" value="F:GTPase activator activity"/>
    <property type="evidence" value="ECO:0007669"/>
    <property type="project" value="UniProtKB-KW"/>
</dbReference>
<protein>
    <submittedName>
        <fullName evidence="9">Rho GTPase-activating protein 29/45</fullName>
    </submittedName>
</protein>
<feature type="region of interest" description="Disordered" evidence="6">
    <location>
        <begin position="1081"/>
        <end position="1139"/>
    </location>
</feature>
<dbReference type="SMART" id="SM00324">
    <property type="entry name" value="RhoGAP"/>
    <property type="match status" value="1"/>
</dbReference>
<dbReference type="Gene3D" id="1.10.555.10">
    <property type="entry name" value="Rho GTPase activation protein"/>
    <property type="match status" value="1"/>
</dbReference>
<dbReference type="Pfam" id="PF22699">
    <property type="entry name" value="GMIP-like_FCH"/>
    <property type="match status" value="1"/>
</dbReference>
<feature type="region of interest" description="Disordered" evidence="6">
    <location>
        <begin position="1369"/>
        <end position="1419"/>
    </location>
</feature>
<dbReference type="InterPro" id="IPR000198">
    <property type="entry name" value="RhoGAP_dom"/>
</dbReference>
<evidence type="ECO:0000259" key="7">
    <source>
        <dbReference type="PROSITE" id="PS50238"/>
    </source>
</evidence>
<feature type="domain" description="F-BAR" evidence="8">
    <location>
        <begin position="218"/>
        <end position="485"/>
    </location>
</feature>
<dbReference type="PROSITE" id="PS51741">
    <property type="entry name" value="F_BAR"/>
    <property type="match status" value="1"/>
</dbReference>
<dbReference type="InterPro" id="IPR008936">
    <property type="entry name" value="Rho_GTPase_activation_prot"/>
</dbReference>
<evidence type="ECO:0000313" key="9">
    <source>
        <dbReference type="EMBL" id="VDH98428.1"/>
    </source>
</evidence>
<dbReference type="InterPro" id="IPR051025">
    <property type="entry name" value="RhoGAP"/>
</dbReference>
<dbReference type="Pfam" id="PF00620">
    <property type="entry name" value="RhoGAP"/>
    <property type="match status" value="1"/>
</dbReference>
<feature type="region of interest" description="Disordered" evidence="6">
    <location>
        <begin position="863"/>
        <end position="882"/>
    </location>
</feature>
<dbReference type="PANTHER" id="PTHR15228:SF25">
    <property type="entry name" value="F-BAR DOMAIN-CONTAINING PROTEIN"/>
    <property type="match status" value="1"/>
</dbReference>
<dbReference type="Gene3D" id="1.20.1270.60">
    <property type="entry name" value="Arfaptin homology (AH) domain/BAR domain"/>
    <property type="match status" value="1"/>
</dbReference>
<evidence type="ECO:0000256" key="3">
    <source>
        <dbReference type="ARBA" id="ARBA00023054"/>
    </source>
</evidence>
<dbReference type="InterPro" id="IPR054713">
    <property type="entry name" value="GMIP/FCHO2-like_FCH"/>
</dbReference>
<dbReference type="GO" id="GO:0051056">
    <property type="term" value="P:regulation of small GTPase mediated signal transduction"/>
    <property type="evidence" value="ECO:0007669"/>
    <property type="project" value="UniProtKB-ARBA"/>
</dbReference>
<feature type="coiled-coil region" evidence="5">
    <location>
        <begin position="351"/>
        <end position="378"/>
    </location>
</feature>
<evidence type="ECO:0000256" key="4">
    <source>
        <dbReference type="PROSITE-ProRule" id="PRU01077"/>
    </source>
</evidence>
<keyword evidence="2" id="KW-0862">Zinc</keyword>
<dbReference type="Pfam" id="PF24235">
    <property type="entry name" value="RHG29_45_N"/>
    <property type="match status" value="1"/>
</dbReference>
<feature type="region of interest" description="Disordered" evidence="6">
    <location>
        <begin position="1434"/>
        <end position="1502"/>
    </location>
</feature>
<organism evidence="9 10">
    <name type="scientific">Mytilus galloprovincialis</name>
    <name type="common">Mediterranean mussel</name>
    <dbReference type="NCBI Taxonomy" id="29158"/>
    <lineage>
        <taxon>Eukaryota</taxon>
        <taxon>Metazoa</taxon>
        <taxon>Spiralia</taxon>
        <taxon>Lophotrochozoa</taxon>
        <taxon>Mollusca</taxon>
        <taxon>Bivalvia</taxon>
        <taxon>Autobranchia</taxon>
        <taxon>Pteriomorphia</taxon>
        <taxon>Mytilida</taxon>
        <taxon>Mytiloidea</taxon>
        <taxon>Mytilidae</taxon>
        <taxon>Mytilinae</taxon>
        <taxon>Mytilus</taxon>
    </lineage>
</organism>
<keyword evidence="2" id="KW-0479">Metal-binding</keyword>
<feature type="compositionally biased region" description="Polar residues" evidence="6">
    <location>
        <begin position="1434"/>
        <end position="1448"/>
    </location>
</feature>
<sequence>MSTKGRILGIHIGSKSKKKSNDTDNRDQNSTDEGDQVDATNKMTKSSSLTSIPTSEPEKLIVDQSDIITLTQDVKCVSDGLNRLKTVFEDHDSTEEVRVTIHERLGEVLSILKNLLHRYPALQSTELFAASGSLITKVKSYNQGSSNPDVKDPSLFEAIDQLALAFSSGVSDYLMGDMGSAFLEKESKGTKSCEDLLSTKDEEKGADHQNEVKQLSTEEIDRVLSQLEAGVDVALQRAKAWSKYMKDITSYIERKAHLETEYSKNLARLAQTMRPVLTEEGFLPLQSVYCTILSQDIEYASTCQATQILLQTSKFVEPLTARRLEHDKMRKSVKDSWMKEVKKMHEAVQSLRKAQAMYFQRQQEYEKAKEQASKLESDMLSQSSSSALTKMDKRRKLEDDAMHRAAEAETTYKACVVEANTRKTDLENTKTDLLAKIREQIFLCDQVIKSVTIEYFHLLQTVTAPIPVQYHTISETSKQYEVGFQYGEFVKRLPVTDKNSMVAEPFTFEPYINGTRDAGRKTSTQSTGSGSSDHHSQDESPSFSVDRKDKYRVAVKAWPVGSDTDSGSSKSSPSNSPHQTGRRTLKTAKSLDELTEAEHGGGFLQIPPCILKGVDVSIQGTNKGGGKRRNTTFGVDFQEQVEQWKSAVPPIVKRCLKEVEQRGITLRGIYRVSGVKSKVEGLCQRFEKDPDSIELSEEHPNVISNVLKLYLRQLPEPLLTFKMYSEFIHLAKESSTGVLTLDETIDKLGVLISKLPYSNFKTCGVLMYHLQRVASFNSVNQMTSSNLGIVFGPTLLRPLEGTASLASLVDTPHQTRTVELLITNAQLIFGPETEYELIPGETPIEPITEKSKPKPDTKIVITKDDVKAPSKSSKAASSPNILSAEKTVDQLVQGDNDNSVQSKTSDADFVLPGSAHCNKKEIVPLSDGEENGDIDSDGELPDTMLPDDSQHALHSNAFKGESSMVLNSNHGHHFVRPPELVKRSPPQQLKIQPATIQPLTLEKKKINLPTITVIESSPIREYPPQHNFAATLAQTTTQSNPTHALSESHPLPMASHDSPMISNSETPTIQALIKATKATFSKEQFKSQPSLTGQTDTDTLPMEKQVILPQVDVEKTDDEDSNNNAPTKPKPSDLPPLNTLTITCPSSPLLQRHALMQAQKEAGNISPPVLRRNTSSKRSPPLFRTSLTDIGNKSRDADGHMGSLSPKMSRRFSGQGGSLSGLWTRSSSSLDSKEGSISPLLSVHTNTSDKTDETASADMEIDEKNTLDLDMTVRSGMFDTMNVKKTEMKKNVTFSLDLDTQSLSSDISSKDEDDIHIDMSIQSAVPTVRTKSAQNKAEQSKPVVKERKKKGPLGIVMGKAAIAARAVSSGAHRSLSSPSVSSSPKQPVTSTKSDTKPERKLSHSQCVMGTSAAHSNRTGHISCATCGRRRAASQSIVASEPPTKQQAKGKQAPVRKISTESYPRKTTDTTTLSKSASTRESSDKSGQKASKKSKTERRPFFV</sequence>
<feature type="compositionally biased region" description="Polar residues" evidence="6">
    <location>
        <begin position="1081"/>
        <end position="1098"/>
    </location>
</feature>
<dbReference type="PANTHER" id="PTHR15228">
    <property type="entry name" value="SPERMATHECAL PHYSIOLOGY VARIANT"/>
    <property type="match status" value="1"/>
</dbReference>
<evidence type="ECO:0000256" key="6">
    <source>
        <dbReference type="SAM" id="MobiDB-lite"/>
    </source>
</evidence>
<dbReference type="SUPFAM" id="SSF48350">
    <property type="entry name" value="GTPase activation domain, GAP"/>
    <property type="match status" value="1"/>
</dbReference>
<dbReference type="Proteomes" id="UP000596742">
    <property type="component" value="Unassembled WGS sequence"/>
</dbReference>
<feature type="region of interest" description="Disordered" evidence="6">
    <location>
        <begin position="558"/>
        <end position="584"/>
    </location>
</feature>
<keyword evidence="1" id="KW-0343">GTPase activation</keyword>
<dbReference type="InterPro" id="IPR057028">
    <property type="entry name" value="RHG29_45_N"/>
</dbReference>
<accession>A0A8B6C1Y5</accession>